<organism evidence="1 2">
    <name type="scientific">Aegilops tauschii subsp. strangulata</name>
    <name type="common">Goatgrass</name>
    <dbReference type="NCBI Taxonomy" id="200361"/>
    <lineage>
        <taxon>Eukaryota</taxon>
        <taxon>Viridiplantae</taxon>
        <taxon>Streptophyta</taxon>
        <taxon>Embryophyta</taxon>
        <taxon>Tracheophyta</taxon>
        <taxon>Spermatophyta</taxon>
        <taxon>Magnoliopsida</taxon>
        <taxon>Liliopsida</taxon>
        <taxon>Poales</taxon>
        <taxon>Poaceae</taxon>
        <taxon>BOP clade</taxon>
        <taxon>Pooideae</taxon>
        <taxon>Triticodae</taxon>
        <taxon>Triticeae</taxon>
        <taxon>Triticinae</taxon>
        <taxon>Aegilops</taxon>
    </lineage>
</organism>
<name>A0A453EBS7_AEGTS</name>
<keyword evidence="2" id="KW-1185">Reference proteome</keyword>
<reference evidence="1" key="4">
    <citation type="submission" date="2019-03" db="UniProtKB">
        <authorList>
            <consortium name="EnsemblPlants"/>
        </authorList>
    </citation>
    <scope>IDENTIFICATION</scope>
</reference>
<dbReference type="EnsemblPlants" id="AET3Gv20286500.1">
    <property type="protein sequence ID" value="AET3Gv20286500.1"/>
    <property type="gene ID" value="AET3Gv20286500"/>
</dbReference>
<dbReference type="Proteomes" id="UP000015105">
    <property type="component" value="Chromosome 3D"/>
</dbReference>
<sequence length="165" mass="18010">PHAASASAMAAASYKRRKDVAELEHGLEQNGDIRLLPTSNVRSYVRPRSRRARRVQCASITRTGRARLAAAAYCPTPLRLHLHAATPRHRSLCATTQVRRGSVPRASTVVAPSRRDLCTTTQVLRGLLVSATTVLFARTTSHLTSADSPRVAVATRRSRCLHVGR</sequence>
<dbReference type="Gramene" id="AET3Gv20286500.1">
    <property type="protein sequence ID" value="AET3Gv20286500.1"/>
    <property type="gene ID" value="AET3Gv20286500"/>
</dbReference>
<reference evidence="2" key="1">
    <citation type="journal article" date="2014" name="Science">
        <title>Ancient hybridizations among the ancestral genomes of bread wheat.</title>
        <authorList>
            <consortium name="International Wheat Genome Sequencing Consortium,"/>
            <person name="Marcussen T."/>
            <person name="Sandve S.R."/>
            <person name="Heier L."/>
            <person name="Spannagl M."/>
            <person name="Pfeifer M."/>
            <person name="Jakobsen K.S."/>
            <person name="Wulff B.B."/>
            <person name="Steuernagel B."/>
            <person name="Mayer K.F."/>
            <person name="Olsen O.A."/>
        </authorList>
    </citation>
    <scope>NUCLEOTIDE SEQUENCE [LARGE SCALE GENOMIC DNA]</scope>
    <source>
        <strain evidence="2">cv. AL8/78</strain>
    </source>
</reference>
<protein>
    <submittedName>
        <fullName evidence="1">Uncharacterized protein</fullName>
    </submittedName>
</protein>
<evidence type="ECO:0000313" key="2">
    <source>
        <dbReference type="Proteomes" id="UP000015105"/>
    </source>
</evidence>
<dbReference type="AlphaFoldDB" id="A0A453EBS7"/>
<accession>A0A453EBS7</accession>
<reference evidence="2" key="2">
    <citation type="journal article" date="2017" name="Nat. Plants">
        <title>The Aegilops tauschii genome reveals multiple impacts of transposons.</title>
        <authorList>
            <person name="Zhao G."/>
            <person name="Zou C."/>
            <person name="Li K."/>
            <person name="Wang K."/>
            <person name="Li T."/>
            <person name="Gao L."/>
            <person name="Zhang X."/>
            <person name="Wang H."/>
            <person name="Yang Z."/>
            <person name="Liu X."/>
            <person name="Jiang W."/>
            <person name="Mao L."/>
            <person name="Kong X."/>
            <person name="Jiao Y."/>
            <person name="Jia J."/>
        </authorList>
    </citation>
    <scope>NUCLEOTIDE SEQUENCE [LARGE SCALE GENOMIC DNA]</scope>
    <source>
        <strain evidence="2">cv. AL8/78</strain>
    </source>
</reference>
<reference evidence="1" key="3">
    <citation type="journal article" date="2017" name="Nature">
        <title>Genome sequence of the progenitor of the wheat D genome Aegilops tauschii.</title>
        <authorList>
            <person name="Luo M.C."/>
            <person name="Gu Y.Q."/>
            <person name="Puiu D."/>
            <person name="Wang H."/>
            <person name="Twardziok S.O."/>
            <person name="Deal K.R."/>
            <person name="Huo N."/>
            <person name="Zhu T."/>
            <person name="Wang L."/>
            <person name="Wang Y."/>
            <person name="McGuire P.E."/>
            <person name="Liu S."/>
            <person name="Long H."/>
            <person name="Ramasamy R.K."/>
            <person name="Rodriguez J.C."/>
            <person name="Van S.L."/>
            <person name="Yuan L."/>
            <person name="Wang Z."/>
            <person name="Xia Z."/>
            <person name="Xiao L."/>
            <person name="Anderson O.D."/>
            <person name="Ouyang S."/>
            <person name="Liang Y."/>
            <person name="Zimin A.V."/>
            <person name="Pertea G."/>
            <person name="Qi P."/>
            <person name="Bennetzen J.L."/>
            <person name="Dai X."/>
            <person name="Dawson M.W."/>
            <person name="Muller H.G."/>
            <person name="Kugler K."/>
            <person name="Rivarola-Duarte L."/>
            <person name="Spannagl M."/>
            <person name="Mayer K.F.X."/>
            <person name="Lu F.H."/>
            <person name="Bevan M.W."/>
            <person name="Leroy P."/>
            <person name="Li P."/>
            <person name="You F.M."/>
            <person name="Sun Q."/>
            <person name="Liu Z."/>
            <person name="Lyons E."/>
            <person name="Wicker T."/>
            <person name="Salzberg S.L."/>
            <person name="Devos K.M."/>
            <person name="Dvorak J."/>
        </authorList>
    </citation>
    <scope>NUCLEOTIDE SEQUENCE [LARGE SCALE GENOMIC DNA]</scope>
    <source>
        <strain evidence="1">cv. AL8/78</strain>
    </source>
</reference>
<reference evidence="1" key="5">
    <citation type="journal article" date="2021" name="G3 (Bethesda)">
        <title>Aegilops tauschii genome assembly Aet v5.0 features greater sequence contiguity and improved annotation.</title>
        <authorList>
            <person name="Wang L."/>
            <person name="Zhu T."/>
            <person name="Rodriguez J.C."/>
            <person name="Deal K.R."/>
            <person name="Dubcovsky J."/>
            <person name="McGuire P.E."/>
            <person name="Lux T."/>
            <person name="Spannagl M."/>
            <person name="Mayer K.F.X."/>
            <person name="Baldrich P."/>
            <person name="Meyers B.C."/>
            <person name="Huo N."/>
            <person name="Gu Y.Q."/>
            <person name="Zhou H."/>
            <person name="Devos K.M."/>
            <person name="Bennetzen J.L."/>
            <person name="Unver T."/>
            <person name="Budak H."/>
            <person name="Gulick P.J."/>
            <person name="Galiba G."/>
            <person name="Kalapos B."/>
            <person name="Nelson D.R."/>
            <person name="Li P."/>
            <person name="You F.M."/>
            <person name="Luo M.C."/>
            <person name="Dvorak J."/>
        </authorList>
    </citation>
    <scope>NUCLEOTIDE SEQUENCE [LARGE SCALE GENOMIC DNA]</scope>
    <source>
        <strain evidence="1">cv. AL8/78</strain>
    </source>
</reference>
<proteinExistence type="predicted"/>
<evidence type="ECO:0000313" key="1">
    <source>
        <dbReference type="EnsemblPlants" id="AET3Gv20286500.1"/>
    </source>
</evidence>